<keyword evidence="2" id="KW-1185">Reference proteome</keyword>
<dbReference type="OrthoDB" id="1935339at2759"/>
<evidence type="ECO:0000313" key="1">
    <source>
        <dbReference type="EMBL" id="KAB1227978.1"/>
    </source>
</evidence>
<organism evidence="1 2">
    <name type="scientific">Morella rubra</name>
    <name type="common">Chinese bayberry</name>
    <dbReference type="NCBI Taxonomy" id="262757"/>
    <lineage>
        <taxon>Eukaryota</taxon>
        <taxon>Viridiplantae</taxon>
        <taxon>Streptophyta</taxon>
        <taxon>Embryophyta</taxon>
        <taxon>Tracheophyta</taxon>
        <taxon>Spermatophyta</taxon>
        <taxon>Magnoliopsida</taxon>
        <taxon>eudicotyledons</taxon>
        <taxon>Gunneridae</taxon>
        <taxon>Pentapetalae</taxon>
        <taxon>rosids</taxon>
        <taxon>fabids</taxon>
        <taxon>Fagales</taxon>
        <taxon>Myricaceae</taxon>
        <taxon>Morella</taxon>
    </lineage>
</organism>
<accession>A0A6A1WW86</accession>
<dbReference type="PANTHER" id="PTHR47361:SF4">
    <property type="entry name" value="RING_U-BOX SUPERFAMILY PROTEIN"/>
    <property type="match status" value="1"/>
</dbReference>
<name>A0A6A1WW86_9ROSI</name>
<dbReference type="EMBL" id="RXIC02000019">
    <property type="protein sequence ID" value="KAB1227978.1"/>
    <property type="molecule type" value="Genomic_DNA"/>
</dbReference>
<proteinExistence type="predicted"/>
<evidence type="ECO:0000313" key="2">
    <source>
        <dbReference type="Proteomes" id="UP000516437"/>
    </source>
</evidence>
<protein>
    <submittedName>
        <fullName evidence="1">Uncharacterized protein</fullName>
    </submittedName>
</protein>
<gene>
    <name evidence="1" type="ORF">CJ030_MR1G002256</name>
</gene>
<dbReference type="Proteomes" id="UP000516437">
    <property type="component" value="Chromosome 1"/>
</dbReference>
<comment type="caution">
    <text evidence="1">The sequence shown here is derived from an EMBL/GenBank/DDBJ whole genome shotgun (WGS) entry which is preliminary data.</text>
</comment>
<dbReference type="PANTHER" id="PTHR47361">
    <property type="entry name" value="RING/U-BOX SUPERFAMILY PROTEIN"/>
    <property type="match status" value="1"/>
</dbReference>
<dbReference type="AlphaFoldDB" id="A0A6A1WW86"/>
<reference evidence="1 2" key="1">
    <citation type="journal article" date="2019" name="Plant Biotechnol. J.">
        <title>The red bayberry genome and genetic basis of sex determination.</title>
        <authorList>
            <person name="Jia H.M."/>
            <person name="Jia H.J."/>
            <person name="Cai Q.L."/>
            <person name="Wang Y."/>
            <person name="Zhao H.B."/>
            <person name="Yang W.F."/>
            <person name="Wang G.Y."/>
            <person name="Li Y.H."/>
            <person name="Zhan D.L."/>
            <person name="Shen Y.T."/>
            <person name="Niu Q.F."/>
            <person name="Chang L."/>
            <person name="Qiu J."/>
            <person name="Zhao L."/>
            <person name="Xie H.B."/>
            <person name="Fu W.Y."/>
            <person name="Jin J."/>
            <person name="Li X.W."/>
            <person name="Jiao Y."/>
            <person name="Zhou C.C."/>
            <person name="Tu T."/>
            <person name="Chai C.Y."/>
            <person name="Gao J.L."/>
            <person name="Fan L.J."/>
            <person name="van de Weg E."/>
            <person name="Wang J.Y."/>
            <person name="Gao Z.S."/>
        </authorList>
    </citation>
    <scope>NUCLEOTIDE SEQUENCE [LARGE SCALE GENOMIC DNA]</scope>
    <source>
        <tissue evidence="1">Leaves</tissue>
    </source>
</reference>
<sequence length="172" mass="19426">MQTGETEIKAEIEDMGCVDDGGTCAICLDTVLQEIALVKGGVFGPFFNYTSLPLSGAGSFREPTRETAKSTCRRAKRALKREAADKAVAAKHQQHLASLHDYMFEESVCLLLRAPWFKHLTVDQHKEVCDPYAYEEADDPYEEDLDETYLRNSSSNRIRRRAKRACRREACS</sequence>